<comment type="pathway">
    <text evidence="7">Cell wall biogenesis; peptidoglycan biosynthesis.</text>
</comment>
<evidence type="ECO:0000256" key="3">
    <source>
        <dbReference type="ARBA" id="ARBA00022960"/>
    </source>
</evidence>
<dbReference type="Gene3D" id="3.40.50.1860">
    <property type="match status" value="2"/>
</dbReference>
<organism evidence="8 9">
    <name type="scientific">Agromyces marinus</name>
    <dbReference type="NCBI Taxonomy" id="1389020"/>
    <lineage>
        <taxon>Bacteria</taxon>
        <taxon>Bacillati</taxon>
        <taxon>Actinomycetota</taxon>
        <taxon>Actinomycetes</taxon>
        <taxon>Micrococcales</taxon>
        <taxon>Microbacteriaceae</taxon>
        <taxon>Agromyces</taxon>
    </lineage>
</organism>
<dbReference type="PROSITE" id="PS00924">
    <property type="entry name" value="ASP_GLU_RACEMASE_2"/>
    <property type="match status" value="1"/>
</dbReference>
<dbReference type="InterPro" id="IPR001920">
    <property type="entry name" value="Asp/Glu_race"/>
</dbReference>
<gene>
    <name evidence="7 8" type="primary">murI</name>
    <name evidence="8" type="ORF">GCM10025870_30720</name>
</gene>
<keyword evidence="6 7" id="KW-0961">Cell wall biogenesis/degradation</keyword>
<accession>A0ABM8H5C3</accession>
<protein>
    <recommendedName>
        <fullName evidence="2 7">Glutamate racemase</fullName>
        <ecNumber evidence="2 7">5.1.1.3</ecNumber>
    </recommendedName>
</protein>
<dbReference type="InterPro" id="IPR004391">
    <property type="entry name" value="Glu_race"/>
</dbReference>
<evidence type="ECO:0000313" key="9">
    <source>
        <dbReference type="Proteomes" id="UP001321477"/>
    </source>
</evidence>
<dbReference type="NCBIfam" id="TIGR00067">
    <property type="entry name" value="glut_race"/>
    <property type="match status" value="1"/>
</dbReference>
<sequence>MSDAPIGIFDSGVGGLTVARAVRDQLPNEQILYFGDLEHSPYGPKPIADVRRYALAVLDDLVAQGVKMLVIACNTASAAMLRDARERYDVPVVEVIQPAVRRAVAATRSGRVGVIGTAGTVQSRAYDDAFAAAPHLELASAACPRFVEFVESGVTTGPEVLAVAEEYLAPLRAAGVDTLVLGCTHYPFLKGVISYVMGEGVSLVGSDVETANDVYRVLVSGGLERRAPEPPVHRFEATGGSSAAFLDLAHRLIGPEISQVELVQTGVLTLPAAAASAARTASSGTAAPAASATDRRTQ</sequence>
<feature type="active site" description="Proton donor/acceptor" evidence="7">
    <location>
        <position position="183"/>
    </location>
</feature>
<reference evidence="9" key="1">
    <citation type="journal article" date="2019" name="Int. J. Syst. Evol. Microbiol.">
        <title>The Global Catalogue of Microorganisms (GCM) 10K type strain sequencing project: providing services to taxonomists for standard genome sequencing and annotation.</title>
        <authorList>
            <consortium name="The Broad Institute Genomics Platform"/>
            <consortium name="The Broad Institute Genome Sequencing Center for Infectious Disease"/>
            <person name="Wu L."/>
            <person name="Ma J."/>
        </authorList>
    </citation>
    <scope>NUCLEOTIDE SEQUENCE [LARGE SCALE GENOMIC DNA]</scope>
    <source>
        <strain evidence="9">NBRC 109019</strain>
    </source>
</reference>
<dbReference type="InterPro" id="IPR015942">
    <property type="entry name" value="Asp/Glu/hydantoin_racemase"/>
</dbReference>
<feature type="binding site" evidence="7">
    <location>
        <begin position="42"/>
        <end position="43"/>
    </location>
    <ligand>
        <name>substrate</name>
    </ligand>
</feature>
<dbReference type="SUPFAM" id="SSF53681">
    <property type="entry name" value="Aspartate/glutamate racemase"/>
    <property type="match status" value="2"/>
</dbReference>
<evidence type="ECO:0000256" key="4">
    <source>
        <dbReference type="ARBA" id="ARBA00022984"/>
    </source>
</evidence>
<dbReference type="InterPro" id="IPR033134">
    <property type="entry name" value="Asp/Glu_racemase_AS_2"/>
</dbReference>
<evidence type="ECO:0000256" key="7">
    <source>
        <dbReference type="HAMAP-Rule" id="MF_00258"/>
    </source>
</evidence>
<keyword evidence="4 7" id="KW-0573">Peptidoglycan synthesis</keyword>
<keyword evidence="5 7" id="KW-0413">Isomerase</keyword>
<dbReference type="EC" id="5.1.1.3" evidence="2 7"/>
<dbReference type="EMBL" id="AP027734">
    <property type="protein sequence ID" value="BDZ55999.1"/>
    <property type="molecule type" value="Genomic_DNA"/>
</dbReference>
<dbReference type="RefSeq" id="WP_234659340.1">
    <property type="nucleotide sequence ID" value="NZ_AP027734.1"/>
</dbReference>
<evidence type="ECO:0000313" key="8">
    <source>
        <dbReference type="EMBL" id="BDZ55999.1"/>
    </source>
</evidence>
<feature type="binding site" evidence="7">
    <location>
        <begin position="74"/>
        <end position="75"/>
    </location>
    <ligand>
        <name>substrate</name>
    </ligand>
</feature>
<feature type="binding site" evidence="7">
    <location>
        <begin position="10"/>
        <end position="11"/>
    </location>
    <ligand>
        <name>substrate</name>
    </ligand>
</feature>
<evidence type="ECO:0000256" key="2">
    <source>
        <dbReference type="ARBA" id="ARBA00013090"/>
    </source>
</evidence>
<feature type="binding site" evidence="7">
    <location>
        <begin position="184"/>
        <end position="185"/>
    </location>
    <ligand>
        <name>substrate</name>
    </ligand>
</feature>
<dbReference type="Proteomes" id="UP001321477">
    <property type="component" value="Chromosome"/>
</dbReference>
<name>A0ABM8H5C3_9MICO</name>
<comment type="catalytic activity">
    <reaction evidence="1 7">
        <text>L-glutamate = D-glutamate</text>
        <dbReference type="Rhea" id="RHEA:12813"/>
        <dbReference type="ChEBI" id="CHEBI:29985"/>
        <dbReference type="ChEBI" id="CHEBI:29986"/>
        <dbReference type="EC" id="5.1.1.3"/>
    </reaction>
</comment>
<dbReference type="PROSITE" id="PS00923">
    <property type="entry name" value="ASP_GLU_RACEMASE_1"/>
    <property type="match status" value="1"/>
</dbReference>
<keyword evidence="3 7" id="KW-0133">Cell shape</keyword>
<dbReference type="HAMAP" id="MF_00258">
    <property type="entry name" value="Glu_racemase"/>
    <property type="match status" value="1"/>
</dbReference>
<dbReference type="PANTHER" id="PTHR21198">
    <property type="entry name" value="GLUTAMATE RACEMASE"/>
    <property type="match status" value="1"/>
</dbReference>
<dbReference type="PANTHER" id="PTHR21198:SF2">
    <property type="entry name" value="GLUTAMATE RACEMASE"/>
    <property type="match status" value="1"/>
</dbReference>
<evidence type="ECO:0000256" key="1">
    <source>
        <dbReference type="ARBA" id="ARBA00001602"/>
    </source>
</evidence>
<proteinExistence type="inferred from homology"/>
<evidence type="ECO:0000256" key="5">
    <source>
        <dbReference type="ARBA" id="ARBA00023235"/>
    </source>
</evidence>
<feature type="active site" description="Proton donor/acceptor" evidence="7">
    <location>
        <position position="73"/>
    </location>
</feature>
<evidence type="ECO:0000256" key="6">
    <source>
        <dbReference type="ARBA" id="ARBA00023316"/>
    </source>
</evidence>
<keyword evidence="9" id="KW-1185">Reference proteome</keyword>
<comment type="function">
    <text evidence="7">Provides the (R)-glutamate required for cell wall biosynthesis.</text>
</comment>
<dbReference type="InterPro" id="IPR018187">
    <property type="entry name" value="Asp/Glu_racemase_AS_1"/>
</dbReference>
<comment type="similarity">
    <text evidence="7">Belongs to the aspartate/glutamate racemases family.</text>
</comment>
<dbReference type="Pfam" id="PF01177">
    <property type="entry name" value="Asp_Glu_race"/>
    <property type="match status" value="1"/>
</dbReference>